<dbReference type="EMBL" id="LWDE02001147">
    <property type="protein sequence ID" value="KAE8242267.1"/>
    <property type="molecule type" value="Genomic_DNA"/>
</dbReference>
<evidence type="ECO:0000313" key="3">
    <source>
        <dbReference type="Proteomes" id="UP000077684"/>
    </source>
</evidence>
<organism evidence="2 3">
    <name type="scientific">Tilletia controversa</name>
    <name type="common">dwarf bunt fungus</name>
    <dbReference type="NCBI Taxonomy" id="13291"/>
    <lineage>
        <taxon>Eukaryota</taxon>
        <taxon>Fungi</taxon>
        <taxon>Dikarya</taxon>
        <taxon>Basidiomycota</taxon>
        <taxon>Ustilaginomycotina</taxon>
        <taxon>Exobasidiomycetes</taxon>
        <taxon>Tilletiales</taxon>
        <taxon>Tilletiaceae</taxon>
        <taxon>Tilletia</taxon>
    </lineage>
</organism>
<dbReference type="Pfam" id="PF14617">
    <property type="entry name" value="CMS1"/>
    <property type="match status" value="1"/>
</dbReference>
<proteinExistence type="predicted"/>
<feature type="compositionally biased region" description="Basic residues" evidence="1">
    <location>
        <begin position="46"/>
        <end position="55"/>
    </location>
</feature>
<evidence type="ECO:0000256" key="1">
    <source>
        <dbReference type="SAM" id="MobiDB-lite"/>
    </source>
</evidence>
<evidence type="ECO:0000313" key="2">
    <source>
        <dbReference type="EMBL" id="KAE8242267.1"/>
    </source>
</evidence>
<feature type="compositionally biased region" description="Acidic residues" evidence="1">
    <location>
        <begin position="1"/>
        <end position="16"/>
    </location>
</feature>
<dbReference type="PANTHER" id="PTHR24030">
    <property type="entry name" value="PROTEIN CMSS1"/>
    <property type="match status" value="1"/>
</dbReference>
<protein>
    <submittedName>
        <fullName evidence="2">Uncharacterized protein</fullName>
    </submittedName>
</protein>
<dbReference type="InterPro" id="IPR032704">
    <property type="entry name" value="Cms1"/>
</dbReference>
<reference evidence="2" key="2">
    <citation type="journal article" date="2019" name="IMA Fungus">
        <title>Genome sequencing and comparison of five Tilletia species to identify candidate genes for the detection of regulated species infecting wheat.</title>
        <authorList>
            <person name="Nguyen H.D.T."/>
            <person name="Sultana T."/>
            <person name="Kesanakurti P."/>
            <person name="Hambleton S."/>
        </authorList>
    </citation>
    <scope>NUCLEOTIDE SEQUENCE</scope>
    <source>
        <strain evidence="2">DAOMC 236426</strain>
    </source>
</reference>
<feature type="compositionally biased region" description="Basic and acidic residues" evidence="1">
    <location>
        <begin position="36"/>
        <end position="45"/>
    </location>
</feature>
<accession>A0A8X7MMK4</accession>
<feature type="compositionally biased region" description="Gly residues" evidence="1">
    <location>
        <begin position="17"/>
        <end position="30"/>
    </location>
</feature>
<feature type="region of interest" description="Disordered" evidence="1">
    <location>
        <begin position="330"/>
        <end position="374"/>
    </location>
</feature>
<reference evidence="2" key="1">
    <citation type="submission" date="2016-04" db="EMBL/GenBank/DDBJ databases">
        <authorList>
            <person name="Nguyen H.D."/>
            <person name="Samba Siva P."/>
            <person name="Cullis J."/>
            <person name="Levesque C.A."/>
            <person name="Hambleton S."/>
        </authorList>
    </citation>
    <scope>NUCLEOTIDE SEQUENCE</scope>
    <source>
        <strain evidence="2">DAOMC 236426</strain>
    </source>
</reference>
<feature type="compositionally biased region" description="Basic and acidic residues" evidence="1">
    <location>
        <begin position="339"/>
        <end position="362"/>
    </location>
</feature>
<sequence length="374" mass="40501">MADALDDTYDFSDNEDGGSGAGAGAGGSGAGQPKAKAKDSSQQENKRRKRQLLRARTRQKRDITLLCGLDKPELAFGQYPDDVQANYLASIIKKHSPDLSPLEYSEYPLGTEHLLDLQRPWQTLLSSSATATTAANIGIARFIQHTLAPTVEQSLTPPSSACNRLHGAPAILVITADAGRAATLCIEIAAVLETQTGAKNAEPKAKKAKHEHVAVSSSTSNRLKPAKLFGRHFKADDQRAYLETNPTPIAVGTPARIRALLDPPAATTSTSTSLSNPTSTKSEAVLNLDHLEYVIIDISFKDKRGRNLFESDDARPETLPLLAELWKRRKESAAAARTQQKEVGGHDGKKKRKTDEAGDAKSRASSLKRWLVMY</sequence>
<dbReference type="AlphaFoldDB" id="A0A8X7MMK4"/>
<feature type="region of interest" description="Disordered" evidence="1">
    <location>
        <begin position="1"/>
        <end position="55"/>
    </location>
</feature>
<name>A0A8X7MMK4_9BASI</name>
<dbReference type="Proteomes" id="UP000077684">
    <property type="component" value="Unassembled WGS sequence"/>
</dbReference>
<dbReference type="GO" id="GO:0030686">
    <property type="term" value="C:90S preribosome"/>
    <property type="evidence" value="ECO:0007669"/>
    <property type="project" value="TreeGrafter"/>
</dbReference>
<gene>
    <name evidence="2" type="ORF">A4X06_0g7069</name>
</gene>
<comment type="caution">
    <text evidence="2">The sequence shown here is derived from an EMBL/GenBank/DDBJ whole genome shotgun (WGS) entry which is preliminary data.</text>
</comment>
<dbReference type="GO" id="GO:0005634">
    <property type="term" value="C:nucleus"/>
    <property type="evidence" value="ECO:0007669"/>
    <property type="project" value="TreeGrafter"/>
</dbReference>
<keyword evidence="3" id="KW-1185">Reference proteome</keyword>
<dbReference type="PANTHER" id="PTHR24030:SF0">
    <property type="entry name" value="PROTEIN CMSS1"/>
    <property type="match status" value="1"/>
</dbReference>